<evidence type="ECO:0000313" key="1">
    <source>
        <dbReference type="EMBL" id="RUP02224.1"/>
    </source>
</evidence>
<keyword evidence="1" id="KW-0812">Transmembrane</keyword>
<accession>A0A433AHR0</accession>
<dbReference type="GO" id="GO:0005829">
    <property type="term" value="C:cytosol"/>
    <property type="evidence" value="ECO:0007669"/>
    <property type="project" value="GOC"/>
</dbReference>
<dbReference type="Pfam" id="PF21902">
    <property type="entry name" value="PTM1-like_N"/>
    <property type="match status" value="1"/>
</dbReference>
<dbReference type="PANTHER" id="PTHR21229:SF1">
    <property type="entry name" value="GH17801P"/>
    <property type="match status" value="1"/>
</dbReference>
<gene>
    <name evidence="1" type="ORF">BC936DRAFT_140640</name>
</gene>
<dbReference type="Pfam" id="PF06814">
    <property type="entry name" value="GOST_TM"/>
    <property type="match status" value="1"/>
</dbReference>
<dbReference type="InterPro" id="IPR009637">
    <property type="entry name" value="GPR107/GPR108-like"/>
</dbReference>
<reference evidence="1 2" key="1">
    <citation type="journal article" date="2018" name="New Phytol.">
        <title>Phylogenomics of Endogonaceae and evolution of mycorrhizas within Mucoromycota.</title>
        <authorList>
            <person name="Chang Y."/>
            <person name="Desiro A."/>
            <person name="Na H."/>
            <person name="Sandor L."/>
            <person name="Lipzen A."/>
            <person name="Clum A."/>
            <person name="Barry K."/>
            <person name="Grigoriev I.V."/>
            <person name="Martin F.M."/>
            <person name="Stajich J.E."/>
            <person name="Smith M.E."/>
            <person name="Bonito G."/>
            <person name="Spatafora J.W."/>
        </authorList>
    </citation>
    <scope>NUCLEOTIDE SEQUENCE [LARGE SCALE GENOMIC DNA]</scope>
    <source>
        <strain evidence="1 2">GMNB39</strain>
    </source>
</reference>
<keyword evidence="2" id="KW-1185">Reference proteome</keyword>
<dbReference type="GO" id="GO:0042147">
    <property type="term" value="P:retrograde transport, endosome to Golgi"/>
    <property type="evidence" value="ECO:0007669"/>
    <property type="project" value="TreeGrafter"/>
</dbReference>
<sequence>MSEMVSNQPPESSTSFTFGDFSKGTVALIIYEQQDLQYIGASRPNSTEIQYICDDSAVASNLCTNSTLGSFIVTLPASVPQNATSIRTKNFDFVNNSGVEQGESYLVNHTGYYCTAILTTILEGGPMFSTFSAVVEWQNPYGELPAVEYPKLLFYGIFSLVYLTIAVLWMIQSIRYWRDILAVQVTGFDVLMLAGSSLLIMDPNERLGHDALYLAELHLWRHLLPHG</sequence>
<dbReference type="GO" id="GO:0005794">
    <property type="term" value="C:Golgi apparatus"/>
    <property type="evidence" value="ECO:0007669"/>
    <property type="project" value="TreeGrafter"/>
</dbReference>
<evidence type="ECO:0000313" key="2">
    <source>
        <dbReference type="Proteomes" id="UP000268093"/>
    </source>
</evidence>
<dbReference type="OrthoDB" id="19932at2759"/>
<keyword evidence="1" id="KW-0675">Receptor</keyword>
<protein>
    <submittedName>
        <fullName evidence="1">Lung seven transmembrane receptor-domain-containing protein</fullName>
    </submittedName>
</protein>
<keyword evidence="1" id="KW-0472">Membrane</keyword>
<dbReference type="Proteomes" id="UP000268093">
    <property type="component" value="Unassembled WGS sequence"/>
</dbReference>
<organism evidence="1 2">
    <name type="scientific">Jimgerdemannia flammicorona</name>
    <dbReference type="NCBI Taxonomy" id="994334"/>
    <lineage>
        <taxon>Eukaryota</taxon>
        <taxon>Fungi</taxon>
        <taxon>Fungi incertae sedis</taxon>
        <taxon>Mucoromycota</taxon>
        <taxon>Mucoromycotina</taxon>
        <taxon>Endogonomycetes</taxon>
        <taxon>Endogonales</taxon>
        <taxon>Endogonaceae</taxon>
        <taxon>Jimgerdemannia</taxon>
    </lineage>
</organism>
<name>A0A433AHR0_9FUNG</name>
<dbReference type="GO" id="GO:0016020">
    <property type="term" value="C:membrane"/>
    <property type="evidence" value="ECO:0007669"/>
    <property type="project" value="UniProtKB-SubCell"/>
</dbReference>
<dbReference type="EMBL" id="RBNI01017501">
    <property type="protein sequence ID" value="RUP02224.1"/>
    <property type="molecule type" value="Genomic_DNA"/>
</dbReference>
<dbReference type="InterPro" id="IPR053938">
    <property type="entry name" value="PTM1-like_N"/>
</dbReference>
<dbReference type="InterPro" id="IPR053937">
    <property type="entry name" value="GOST_TM"/>
</dbReference>
<proteinExistence type="predicted"/>
<dbReference type="PANTHER" id="PTHR21229">
    <property type="entry name" value="LUNG SEVEN TRANSMEMBRANE RECEPTOR"/>
    <property type="match status" value="1"/>
</dbReference>
<comment type="caution">
    <text evidence="1">The sequence shown here is derived from an EMBL/GenBank/DDBJ whole genome shotgun (WGS) entry which is preliminary data.</text>
</comment>